<dbReference type="SUPFAM" id="SSF140860">
    <property type="entry name" value="Pseudo ankyrin repeat-like"/>
    <property type="match status" value="1"/>
</dbReference>
<comment type="caution">
    <text evidence="3">The sequence shown here is derived from an EMBL/GenBank/DDBJ whole genome shotgun (WGS) entry which is preliminary data.</text>
</comment>
<dbReference type="InterPro" id="IPR026961">
    <property type="entry name" value="PGG_dom"/>
</dbReference>
<feature type="transmembrane region" description="Helical" evidence="1">
    <location>
        <begin position="234"/>
        <end position="259"/>
    </location>
</feature>
<name>A0AA87Z9T9_FICCA</name>
<gene>
    <name evidence="3" type="ORF">TIFTF001_044237</name>
</gene>
<feature type="transmembrane region" description="Helical" evidence="1">
    <location>
        <begin position="280"/>
        <end position="303"/>
    </location>
</feature>
<feature type="transmembrane region" description="Helical" evidence="1">
    <location>
        <begin position="309"/>
        <end position="334"/>
    </location>
</feature>
<evidence type="ECO:0000256" key="1">
    <source>
        <dbReference type="SAM" id="Phobius"/>
    </source>
</evidence>
<keyword evidence="1" id="KW-0812">Transmembrane</keyword>
<dbReference type="Gene3D" id="1.25.40.20">
    <property type="entry name" value="Ankyrin repeat-containing domain"/>
    <property type="match status" value="1"/>
</dbReference>
<reference evidence="3" key="1">
    <citation type="submission" date="2023-07" db="EMBL/GenBank/DDBJ databases">
        <title>draft genome sequence of fig (Ficus carica).</title>
        <authorList>
            <person name="Takahashi T."/>
            <person name="Nishimura K."/>
        </authorList>
    </citation>
    <scope>NUCLEOTIDE SEQUENCE</scope>
</reference>
<dbReference type="GO" id="GO:0016020">
    <property type="term" value="C:membrane"/>
    <property type="evidence" value="ECO:0007669"/>
    <property type="project" value="TreeGrafter"/>
</dbReference>
<keyword evidence="1" id="KW-0472">Membrane</keyword>
<evidence type="ECO:0000259" key="2">
    <source>
        <dbReference type="Pfam" id="PF13962"/>
    </source>
</evidence>
<evidence type="ECO:0000313" key="4">
    <source>
        <dbReference type="Proteomes" id="UP001187192"/>
    </source>
</evidence>
<dbReference type="PANTHER" id="PTHR24177">
    <property type="entry name" value="CASKIN"/>
    <property type="match status" value="1"/>
</dbReference>
<sequence>MLVPGFKSRLKRNSKQTSALELVRCLWEYVLIKGDNFALDLINQPSELLFDATKLGNFEFLAELINSYPDLVWATDCQSRSIIHIAILYRHANIFNLIHDIGPIKDILATYNEDAEENNILHLAAKLPPPERLNTVSGAALQMQQELLWFEEVKKIVQPHYIKEKNKKGKIPEEIFSKSHKLLLKDGEEWLKHTAHSCMIVSTLIATVVFAAAFTLPGGTNNSGIPVDLQYTSFLIFILSDGLALFSSVVAILMFLSILTSRYAENDFLKSLPLKLMIGLAALFFSIITMMIAFSFTFVIAYNNSGLKWVPFLISISAIFPILVFAFLQFPLLLDTFSSTYWSRTDLFQPNRHMLY</sequence>
<dbReference type="Pfam" id="PF13962">
    <property type="entry name" value="PGG"/>
    <property type="match status" value="1"/>
</dbReference>
<evidence type="ECO:0000313" key="3">
    <source>
        <dbReference type="EMBL" id="GMN28460.1"/>
    </source>
</evidence>
<keyword evidence="1" id="KW-1133">Transmembrane helix</keyword>
<proteinExistence type="predicted"/>
<protein>
    <recommendedName>
        <fullName evidence="2">PGG domain-containing protein</fullName>
    </recommendedName>
</protein>
<feature type="transmembrane region" description="Helical" evidence="1">
    <location>
        <begin position="194"/>
        <end position="214"/>
    </location>
</feature>
<dbReference type="InterPro" id="IPR036770">
    <property type="entry name" value="Ankyrin_rpt-contain_sf"/>
</dbReference>
<feature type="domain" description="PGG" evidence="2">
    <location>
        <begin position="188"/>
        <end position="299"/>
    </location>
</feature>
<keyword evidence="4" id="KW-1185">Reference proteome</keyword>
<dbReference type="Proteomes" id="UP001187192">
    <property type="component" value="Unassembled WGS sequence"/>
</dbReference>
<dbReference type="AlphaFoldDB" id="A0AA87Z9T9"/>
<organism evidence="3 4">
    <name type="scientific">Ficus carica</name>
    <name type="common">Common fig</name>
    <dbReference type="NCBI Taxonomy" id="3494"/>
    <lineage>
        <taxon>Eukaryota</taxon>
        <taxon>Viridiplantae</taxon>
        <taxon>Streptophyta</taxon>
        <taxon>Embryophyta</taxon>
        <taxon>Tracheophyta</taxon>
        <taxon>Spermatophyta</taxon>
        <taxon>Magnoliopsida</taxon>
        <taxon>eudicotyledons</taxon>
        <taxon>Gunneridae</taxon>
        <taxon>Pentapetalae</taxon>
        <taxon>rosids</taxon>
        <taxon>fabids</taxon>
        <taxon>Rosales</taxon>
        <taxon>Moraceae</taxon>
        <taxon>Ficeae</taxon>
        <taxon>Ficus</taxon>
    </lineage>
</organism>
<dbReference type="PANTHER" id="PTHR24177:SF356">
    <property type="entry name" value="ANKYRIN REPEAT PLANT-LIKE PROTEIN"/>
    <property type="match status" value="1"/>
</dbReference>
<dbReference type="EMBL" id="BTGU01003208">
    <property type="protein sequence ID" value="GMN28460.1"/>
    <property type="molecule type" value="Genomic_DNA"/>
</dbReference>
<accession>A0AA87Z9T9</accession>